<comment type="caution">
    <text evidence="1">The sequence shown here is derived from an EMBL/GenBank/DDBJ whole genome shotgun (WGS) entry which is preliminary data.</text>
</comment>
<dbReference type="SUPFAM" id="SSF52540">
    <property type="entry name" value="P-loop containing nucleoside triphosphate hydrolases"/>
    <property type="match status" value="1"/>
</dbReference>
<proteinExistence type="predicted"/>
<evidence type="ECO:0000313" key="1">
    <source>
        <dbReference type="EMBL" id="KAF6751802.1"/>
    </source>
</evidence>
<protein>
    <submittedName>
        <fullName evidence="1">Uncharacterized protein</fullName>
    </submittedName>
</protein>
<evidence type="ECO:0000313" key="2">
    <source>
        <dbReference type="Proteomes" id="UP000521943"/>
    </source>
</evidence>
<dbReference type="Proteomes" id="UP000521943">
    <property type="component" value="Unassembled WGS sequence"/>
</dbReference>
<dbReference type="InterPro" id="IPR027417">
    <property type="entry name" value="P-loop_NTPase"/>
</dbReference>
<reference evidence="1 2" key="1">
    <citation type="submission" date="2020-07" db="EMBL/GenBank/DDBJ databases">
        <title>Comparative genomics of pyrophilous fungi reveals a link between fire events and developmental genes.</title>
        <authorList>
            <consortium name="DOE Joint Genome Institute"/>
            <person name="Steindorff A.S."/>
            <person name="Carver A."/>
            <person name="Calhoun S."/>
            <person name="Stillman K."/>
            <person name="Liu H."/>
            <person name="Lipzen A."/>
            <person name="Pangilinan J."/>
            <person name="Labutti K."/>
            <person name="Bruns T.D."/>
            <person name="Grigoriev I.V."/>
        </authorList>
    </citation>
    <scope>NUCLEOTIDE SEQUENCE [LARGE SCALE GENOMIC DNA]</scope>
    <source>
        <strain evidence="1 2">CBS 144469</strain>
    </source>
</reference>
<accession>A0A8H6M548</accession>
<gene>
    <name evidence="1" type="ORF">DFP72DRAFT_816009</name>
</gene>
<dbReference type="OrthoDB" id="3247165at2759"/>
<dbReference type="EMBL" id="JACGCI010000047">
    <property type="protein sequence ID" value="KAF6751802.1"/>
    <property type="molecule type" value="Genomic_DNA"/>
</dbReference>
<dbReference type="AlphaFoldDB" id="A0A8H6M548"/>
<keyword evidence="2" id="KW-1185">Reference proteome</keyword>
<organism evidence="1 2">
    <name type="scientific">Ephemerocybe angulata</name>
    <dbReference type="NCBI Taxonomy" id="980116"/>
    <lineage>
        <taxon>Eukaryota</taxon>
        <taxon>Fungi</taxon>
        <taxon>Dikarya</taxon>
        <taxon>Basidiomycota</taxon>
        <taxon>Agaricomycotina</taxon>
        <taxon>Agaricomycetes</taxon>
        <taxon>Agaricomycetidae</taxon>
        <taxon>Agaricales</taxon>
        <taxon>Agaricineae</taxon>
        <taxon>Psathyrellaceae</taxon>
        <taxon>Ephemerocybe</taxon>
    </lineage>
</organism>
<sequence length="690" mass="78461">MRQTGAGPTEVAFRKALENLRWKNCTHEDIALLRTRLAGASPELSVDGERFKNVSIITALNRDKDFINATSSARFALENGQILEDFYSTDTLSSAEPKRFNPKKPRRVYSTAKVLTSNTQKHLWNQPPCTSEQIPGKLTLCIGMPVIIRNNEATELCITRGQEARVVGWSALRHPKWRGRKYLDVLYVELLNPPHSVNLPHLPKNVVPLTRHSESIEAQLPNDVYVRIARTQIPVLPNFAMTDYSSQGKTRPSNVVDLKECRSFQAVYTCLSRGTSLEGTLIVRDFSIDLLKGELDGALRQEYRELDYLATITELRYLGKLPHHIVQMTRWETIKMYRLWKKTAGREITDAPAFPANDDVKPPNEQIAYETQTLTSVKKRKEREEKEILAPQKKKKKTGCSDPVLANASWASPPGPVWDSADWSCAFDSWTFILHAVWLSDRVKWSRILKPFSPGMTSMVTAFERMSRYGDPESEITNARNDWRKTIRLLHPGRYPGGRQGVDIMDLTQDLLGYRFRGLKTAVTCTSCDHRASEYAPIPSTIAPFTCVRHARSIQEFIDQQFTPLRECEFCEGNVYIKHKHSDVLSFEIFDAEDDLLLDTRLNVGPWGSYRLAGIIYYGDNHFVSRAITREDKVYAHDGMDGVHSTYEGVLGHQWSSQDLKSCYNKAASLVIYVLADRVSYQSQSDSEST</sequence>
<name>A0A8H6M548_9AGAR</name>